<dbReference type="EMBL" id="CM045875">
    <property type="protein sequence ID" value="KAI7943533.1"/>
    <property type="molecule type" value="Genomic_DNA"/>
</dbReference>
<evidence type="ECO:0000313" key="2">
    <source>
        <dbReference type="Proteomes" id="UP001060170"/>
    </source>
</evidence>
<gene>
    <name evidence="1" type="ORF">MJO28_011061</name>
</gene>
<evidence type="ECO:0000313" key="1">
    <source>
        <dbReference type="EMBL" id="KAI7943533.1"/>
    </source>
</evidence>
<proteinExistence type="predicted"/>
<reference evidence="2" key="2">
    <citation type="journal article" date="2018" name="Mol. Plant Microbe Interact.">
        <title>Genome sequence resources for the wheat stripe rust pathogen (Puccinia striiformis f. sp. tritici) and the barley stripe rust pathogen (Puccinia striiformis f. sp. hordei).</title>
        <authorList>
            <person name="Xia C."/>
            <person name="Wang M."/>
            <person name="Yin C."/>
            <person name="Cornejo O.E."/>
            <person name="Hulbert S.H."/>
            <person name="Chen X."/>
        </authorList>
    </citation>
    <scope>NUCLEOTIDE SEQUENCE [LARGE SCALE GENOMIC DNA]</scope>
    <source>
        <strain evidence="2">93-210</strain>
    </source>
</reference>
<organism evidence="1 2">
    <name type="scientific">Puccinia striiformis f. sp. tritici</name>
    <dbReference type="NCBI Taxonomy" id="168172"/>
    <lineage>
        <taxon>Eukaryota</taxon>
        <taxon>Fungi</taxon>
        <taxon>Dikarya</taxon>
        <taxon>Basidiomycota</taxon>
        <taxon>Pucciniomycotina</taxon>
        <taxon>Pucciniomycetes</taxon>
        <taxon>Pucciniales</taxon>
        <taxon>Pucciniaceae</taxon>
        <taxon>Puccinia</taxon>
    </lineage>
</organism>
<reference evidence="1 2" key="3">
    <citation type="journal article" date="2022" name="Microbiol. Spectr.">
        <title>Folding features and dynamics of 3D genome architecture in plant fungal pathogens.</title>
        <authorList>
            <person name="Xia C."/>
        </authorList>
    </citation>
    <scope>NUCLEOTIDE SEQUENCE [LARGE SCALE GENOMIC DNA]</scope>
    <source>
        <strain evidence="1 2">93-210</strain>
    </source>
</reference>
<protein>
    <submittedName>
        <fullName evidence="1">Uncharacterized protein</fullName>
    </submittedName>
</protein>
<reference evidence="2" key="1">
    <citation type="journal article" date="2018" name="BMC Genomics">
        <title>Genomic insights into host adaptation between the wheat stripe rust pathogen (Puccinia striiformis f. sp. tritici) and the barley stripe rust pathogen (Puccinia striiformis f. sp. hordei).</title>
        <authorList>
            <person name="Xia C."/>
            <person name="Wang M."/>
            <person name="Yin C."/>
            <person name="Cornejo O.E."/>
            <person name="Hulbert S.H."/>
            <person name="Chen X."/>
        </authorList>
    </citation>
    <scope>NUCLEOTIDE SEQUENCE [LARGE SCALE GENOMIC DNA]</scope>
    <source>
        <strain evidence="2">93-210</strain>
    </source>
</reference>
<dbReference type="Proteomes" id="UP001060170">
    <property type="component" value="Chromosome 11"/>
</dbReference>
<name>A0ACC0E306_9BASI</name>
<accession>A0ACC0E306</accession>
<sequence>MTADPGHEDPSKNDRGPSFLGGRRPSFQQPRFQLGAIGRGPNGPQSFQARRPVPTSAGLRGRSPPPSTSRNPSFEGATGRSAETSNPYTQTNSLSARPESFRYQPAAGSSLPNRTSELRLRKPPCDQNEPVRSNEPLYGSQNDRVTNQRRTSAISRVQAPASRETQVRKIPQTQYGAGDAQVRPMLVPPSGQAAQGTNNHEDSAERSGGEDSSHFNSREASESGDEYEHSDPRASRTVDTTSVPKISHPEVTNPSNQSCHLGRMSSSAARSSLASFPDFPIVQMEDGEYMEVRAADTGVSQNGAEGDQAAKSSKRSVPFSKPGSRKRQFISPSSSYLAHSSSKTQEEATSINDLLGAVGEKNRNLVEELDRAVRENQTLRAQVDMNEVEKRRSREHLKTLTVKVLSEKDKLDENFSDMKLQLRDRLESEKRQSEISSQEIGALRKEIRQSLEAFRSLHERSDIQEDEILEPNCLVHLSFQDARKAIGVAKEVDEDQQMVIDILRKELESKSGQVTEMSQRIFELESLSGHQSLHMSQIEESWQQKSHKIEKTVEKRTELIMGRLDEKYCLEEEKLHTRIEVLENQIISKSQEFAELSKELEVVKQKLEHTERSLSTEHQNNVKNRQEWSRLKCADLYDMASLQVILADLISYRLPCPFILEKENSKLEESKSKVDADNISLRNQCNALSEDLRVHKSHLDQAQQDTKSLKPRLRDQQSVILELQARETVNEANKVQLSELKEQINQLEEKNVALETEKACMNLHLSECHLKIENLESKQKETIRISTEDSNLAKQLFQDALELKEVIRKIEATLDDAKKENLALRKDISVKEEELITAAGSQVQLKGKLNTLAEAAERQDKERQELQTRFEYTQSKWEDARSRVDLMTGQAEVLEEQLKESKEIQYCLNREIKQLQDKVANLMVKNSEVEIVGELRQSNDVIQRLSETVNQQIHKREEFDQLLKERLESEKRAANMYDEIKRLECLLEQLGKDNANLQARLHTTQDALDHSKAKVGDLEASHAVQVSTTEGILHETERRVSESRKEAASAAREKAVATMERKYEVILMNANNEKKRLAKQLGDSESRLLAMSAELAKSKGKPSLEEVFSSSDHNEQISRPLPIKKRSETIVGLIDSEILEDQSEKQRALPEDELAEIQDEFNSDENVDFKDHKRDHQEKVIGITQKTVMTSKVKSQPKCEEGVSKAEVAPKSSRRTAMPVTRSTKKAGVKKQSKRS</sequence>
<keyword evidence="2" id="KW-1185">Reference proteome</keyword>
<comment type="caution">
    <text evidence="1">The sequence shown here is derived from an EMBL/GenBank/DDBJ whole genome shotgun (WGS) entry which is preliminary data.</text>
</comment>